<evidence type="ECO:0000256" key="3">
    <source>
        <dbReference type="ARBA" id="ARBA00022692"/>
    </source>
</evidence>
<dbReference type="PANTHER" id="PTHR21716">
    <property type="entry name" value="TRANSMEMBRANE PROTEIN"/>
    <property type="match status" value="1"/>
</dbReference>
<feature type="transmembrane region" description="Helical" evidence="6">
    <location>
        <begin position="267"/>
        <end position="284"/>
    </location>
</feature>
<name>A0A4C2ENN0_9EURY</name>
<comment type="similarity">
    <text evidence="2">Belongs to the autoinducer-2 exporter (AI-2E) (TC 2.A.86) family.</text>
</comment>
<evidence type="ECO:0000313" key="7">
    <source>
        <dbReference type="EMBL" id="GCF14203.1"/>
    </source>
</evidence>
<sequence>MACADNVFTDRPEKAGVATRRRTYVLAGLVVLAGCLTTVLLEQVLSTIFFAITVAYVLFPVSEWLGRHGLNRRLSAAVTTGIAFVSGTLVVVPLGAVLYLRRRDLFTFFQQLPPVVPVEFGEFRYLLEIDPTLTAGREALTAVAVGLAAQSPVLALKVVLFTILVYAMLWQPQAPKKAVYRTVPATYHDVVDRLHERLRGTLYAIYVLQAATAFGTFLVAWAVFWLLGYQGAFALAVAAGVLQFVPVIGPSVVVLAIAAAEAINGDITGAVLVTVFGLVLVGFLPDAVIRPRLARSTTGLPASLYFVGFTGGVLTLGVIGFIAGPVVIALLVELSSLLTSERHGDQQKLS</sequence>
<dbReference type="InterPro" id="IPR002549">
    <property type="entry name" value="AI-2E-like"/>
</dbReference>
<feature type="transmembrane region" description="Helical" evidence="6">
    <location>
        <begin position="23"/>
        <end position="41"/>
    </location>
</feature>
<evidence type="ECO:0000256" key="2">
    <source>
        <dbReference type="ARBA" id="ARBA00009773"/>
    </source>
</evidence>
<accession>A0A4C2ENN0</accession>
<evidence type="ECO:0000256" key="5">
    <source>
        <dbReference type="ARBA" id="ARBA00023136"/>
    </source>
</evidence>
<evidence type="ECO:0000313" key="8">
    <source>
        <dbReference type="Proteomes" id="UP000304382"/>
    </source>
</evidence>
<keyword evidence="3 6" id="KW-0812">Transmembrane</keyword>
<dbReference type="GO" id="GO:0016020">
    <property type="term" value="C:membrane"/>
    <property type="evidence" value="ECO:0007669"/>
    <property type="project" value="UniProtKB-SubCell"/>
</dbReference>
<dbReference type="Pfam" id="PF01594">
    <property type="entry name" value="AI-2E_transport"/>
    <property type="match status" value="1"/>
</dbReference>
<comment type="caution">
    <text evidence="7">The sequence shown here is derived from an EMBL/GenBank/DDBJ whole genome shotgun (WGS) entry which is preliminary data.</text>
</comment>
<keyword evidence="8" id="KW-1185">Reference proteome</keyword>
<feature type="transmembrane region" description="Helical" evidence="6">
    <location>
        <begin position="203"/>
        <end position="227"/>
    </location>
</feature>
<reference evidence="7 8" key="1">
    <citation type="submission" date="2019-02" db="EMBL/GenBank/DDBJ databases">
        <title>Haloarcula mannanilyticum sp. nov., a mannan degrading haloarchaeon isolated from commercial salt.</title>
        <authorList>
            <person name="Enomoto S."/>
            <person name="Shimane Y."/>
            <person name="Kamekura M."/>
            <person name="Ito T."/>
            <person name="Moriya O."/>
            <person name="Ihara K."/>
            <person name="Takahashi-Ando N."/>
            <person name="Fukushima Y."/>
            <person name="Yoshida Y."/>
            <person name="Usama R."/>
            <person name="Takai K."/>
            <person name="Minegishi H."/>
        </authorList>
    </citation>
    <scope>NUCLEOTIDE SEQUENCE [LARGE SCALE GENOMIC DNA]</scope>
    <source>
        <strain evidence="7 8">MD130-1</strain>
    </source>
</reference>
<feature type="transmembrane region" description="Helical" evidence="6">
    <location>
        <begin position="304"/>
        <end position="332"/>
    </location>
</feature>
<dbReference type="AlphaFoldDB" id="A0A4C2ENN0"/>
<feature type="transmembrane region" description="Helical" evidence="6">
    <location>
        <begin position="47"/>
        <end position="65"/>
    </location>
</feature>
<dbReference type="Proteomes" id="UP000304382">
    <property type="component" value="Unassembled WGS sequence"/>
</dbReference>
<keyword evidence="4 6" id="KW-1133">Transmembrane helix</keyword>
<evidence type="ECO:0000256" key="4">
    <source>
        <dbReference type="ARBA" id="ARBA00022989"/>
    </source>
</evidence>
<proteinExistence type="inferred from homology"/>
<feature type="transmembrane region" description="Helical" evidence="6">
    <location>
        <begin position="233"/>
        <end position="260"/>
    </location>
</feature>
<organism evidence="7 8">
    <name type="scientific">Haloarcula mannanilytica</name>
    <dbReference type="NCBI Taxonomy" id="2509225"/>
    <lineage>
        <taxon>Archaea</taxon>
        <taxon>Methanobacteriati</taxon>
        <taxon>Methanobacteriota</taxon>
        <taxon>Stenosarchaea group</taxon>
        <taxon>Halobacteria</taxon>
        <taxon>Halobacteriales</taxon>
        <taxon>Haloarculaceae</taxon>
        <taxon>Haloarcula</taxon>
    </lineage>
</organism>
<comment type="subcellular location">
    <subcellularLocation>
        <location evidence="1">Membrane</location>
        <topology evidence="1">Multi-pass membrane protein</topology>
    </subcellularLocation>
</comment>
<feature type="transmembrane region" description="Helical" evidence="6">
    <location>
        <begin position="147"/>
        <end position="169"/>
    </location>
</feature>
<protein>
    <submittedName>
        <fullName evidence="7">AI-2E family transporter</fullName>
    </submittedName>
</protein>
<evidence type="ECO:0000256" key="1">
    <source>
        <dbReference type="ARBA" id="ARBA00004141"/>
    </source>
</evidence>
<gene>
    <name evidence="7" type="ORF">Harman_21380</name>
</gene>
<keyword evidence="5 6" id="KW-0472">Membrane</keyword>
<evidence type="ECO:0000256" key="6">
    <source>
        <dbReference type="SAM" id="Phobius"/>
    </source>
</evidence>
<dbReference type="PANTHER" id="PTHR21716:SF4">
    <property type="entry name" value="TRANSMEMBRANE PROTEIN 245"/>
    <property type="match status" value="1"/>
</dbReference>
<dbReference type="EMBL" id="BIXZ01000003">
    <property type="protein sequence ID" value="GCF14203.1"/>
    <property type="molecule type" value="Genomic_DNA"/>
</dbReference>
<feature type="transmembrane region" description="Helical" evidence="6">
    <location>
        <begin position="77"/>
        <end position="100"/>
    </location>
</feature>